<accession>A0A4U0VGJ4</accession>
<evidence type="ECO:0000313" key="1">
    <source>
        <dbReference type="EMBL" id="TKA48280.1"/>
    </source>
</evidence>
<reference evidence="1 2" key="1">
    <citation type="submission" date="2017-03" db="EMBL/GenBank/DDBJ databases">
        <title>Genomes of endolithic fungi from Antarctica.</title>
        <authorList>
            <person name="Coleine C."/>
            <person name="Masonjones S."/>
            <person name="Stajich J.E."/>
        </authorList>
    </citation>
    <scope>NUCLEOTIDE SEQUENCE [LARGE SCALE GENOMIC DNA]</scope>
    <source>
        <strain evidence="1 2">CCFEE 5187</strain>
    </source>
</reference>
<keyword evidence="2" id="KW-1185">Reference proteome</keyword>
<name>A0A4U0VGJ4_9PEZI</name>
<evidence type="ECO:0000313" key="2">
    <source>
        <dbReference type="Proteomes" id="UP000308768"/>
    </source>
</evidence>
<comment type="caution">
    <text evidence="1">The sequence shown here is derived from an EMBL/GenBank/DDBJ whole genome shotgun (WGS) entry which is preliminary data.</text>
</comment>
<dbReference type="Proteomes" id="UP000308768">
    <property type="component" value="Unassembled WGS sequence"/>
</dbReference>
<proteinExistence type="predicted"/>
<organism evidence="1 2">
    <name type="scientific">Cryomyces minteri</name>
    <dbReference type="NCBI Taxonomy" id="331657"/>
    <lineage>
        <taxon>Eukaryota</taxon>
        <taxon>Fungi</taxon>
        <taxon>Dikarya</taxon>
        <taxon>Ascomycota</taxon>
        <taxon>Pezizomycotina</taxon>
        <taxon>Dothideomycetes</taxon>
        <taxon>Dothideomycetes incertae sedis</taxon>
        <taxon>Cryomyces</taxon>
    </lineage>
</organism>
<sequence>MSTMIDPFFAQLPYGYNTGLIRQFIPRINSTAKYEVISAVDYPTGCDKIPGSFFVDYGNVTISDWGTTVWGLQACMPFDVRNTPWKATCDRQDFSDVMYINITQSGFPPSVVEAGIAQARVQYRITLNTTAGYFELPNYMNGGVAGPLLDQDPNNLCGADCMGQGGIGYDSITTKRDVTLDDPADSLPLERIYNKGPLLTIAMALFGEGSFVANRVTWPDAYSGINGTRRNAGVCVDMAPLSSLLTD</sequence>
<dbReference type="OrthoDB" id="5381672at2759"/>
<feature type="non-terminal residue" evidence="1">
    <location>
        <position position="247"/>
    </location>
</feature>
<dbReference type="EMBL" id="NAJN01002843">
    <property type="protein sequence ID" value="TKA48280.1"/>
    <property type="molecule type" value="Genomic_DNA"/>
</dbReference>
<dbReference type="AlphaFoldDB" id="A0A4U0VGJ4"/>
<gene>
    <name evidence="1" type="ORF">B0A49_12982</name>
</gene>
<protein>
    <submittedName>
        <fullName evidence="1">Uncharacterized protein</fullName>
    </submittedName>
</protein>